<protein>
    <recommendedName>
        <fullName evidence="1">Nif11 domain-containing protein</fullName>
    </recommendedName>
</protein>
<dbReference type="NCBIfam" id="TIGR03798">
    <property type="entry name" value="leader_Nif11"/>
    <property type="match status" value="2"/>
</dbReference>
<keyword evidence="3" id="KW-1185">Reference proteome</keyword>
<dbReference type="PATRIC" id="fig|1121318.3.peg.1508"/>
<dbReference type="STRING" id="36844.SAMN04488501_12020"/>
<evidence type="ECO:0000313" key="2">
    <source>
        <dbReference type="EMBL" id="KOA20070.1"/>
    </source>
</evidence>
<organism evidence="2 3">
    <name type="scientific">Clostridium homopropionicum DSM 5847</name>
    <dbReference type="NCBI Taxonomy" id="1121318"/>
    <lineage>
        <taxon>Bacteria</taxon>
        <taxon>Bacillati</taxon>
        <taxon>Bacillota</taxon>
        <taxon>Clostridia</taxon>
        <taxon>Eubacteriales</taxon>
        <taxon>Clostridiaceae</taxon>
        <taxon>Clostridium</taxon>
    </lineage>
</organism>
<accession>A0A0L6ZAS8</accession>
<evidence type="ECO:0000259" key="1">
    <source>
        <dbReference type="Pfam" id="PF07862"/>
    </source>
</evidence>
<proteinExistence type="predicted"/>
<dbReference type="Proteomes" id="UP000037043">
    <property type="component" value="Unassembled WGS sequence"/>
</dbReference>
<dbReference type="InterPro" id="IPR012903">
    <property type="entry name" value="Nif11"/>
</dbReference>
<dbReference type="Pfam" id="PF07862">
    <property type="entry name" value="Nif11"/>
    <property type="match status" value="1"/>
</dbReference>
<sequence length="195" mass="21235">MSDPVEQFVTKSKEDPAFLEKVSRMKTREEVICAAKTEGIQLTVEDIDAINEALRKENLNTVTKMTPAIKFISKMIENKNFAELVMLQTEIEEVLRIANEVGISITVEDLFEVNKTIAALSVASPTHPSYGQLSEEDLEQVAGGFLNYSITESIVPSATFSITSVTALSSLSITASVDFSAASTLTSTLVSYNSK</sequence>
<dbReference type="AlphaFoldDB" id="A0A0L6ZAS8"/>
<name>A0A0L6ZAS8_9CLOT</name>
<gene>
    <name evidence="2" type="ORF">CLHOM_15000</name>
</gene>
<reference evidence="3" key="1">
    <citation type="submission" date="2015-08" db="EMBL/GenBank/DDBJ databases">
        <title>Genome sequence of the strict anaerobe Clostridium homopropionicum LuHBu1 (DSM 5847T).</title>
        <authorList>
            <person name="Poehlein A."/>
            <person name="Beck M."/>
            <person name="Schiel-Bengelsdorf B."/>
            <person name="Bengelsdorf F.R."/>
            <person name="Daniel R."/>
            <person name="Duerre P."/>
        </authorList>
    </citation>
    <scope>NUCLEOTIDE SEQUENCE [LARGE SCALE GENOMIC DNA]</scope>
    <source>
        <strain evidence="3">DSM 5847</strain>
    </source>
</reference>
<dbReference type="EMBL" id="LHUR01000020">
    <property type="protein sequence ID" value="KOA20070.1"/>
    <property type="molecule type" value="Genomic_DNA"/>
</dbReference>
<dbReference type="InterPro" id="IPR022516">
    <property type="entry name" value="CHP03798_Ocin"/>
</dbReference>
<comment type="caution">
    <text evidence="2">The sequence shown here is derived from an EMBL/GenBank/DDBJ whole genome shotgun (WGS) entry which is preliminary data.</text>
</comment>
<evidence type="ECO:0000313" key="3">
    <source>
        <dbReference type="Proteomes" id="UP000037043"/>
    </source>
</evidence>
<feature type="domain" description="Nif11" evidence="1">
    <location>
        <begin position="5"/>
        <end position="46"/>
    </location>
</feature>